<gene>
    <name evidence="2" type="ORF">Adt_05120</name>
</gene>
<dbReference type="AlphaFoldDB" id="A0ABD1V390"/>
<evidence type="ECO:0000313" key="2">
    <source>
        <dbReference type="EMBL" id="KAL2531769.1"/>
    </source>
</evidence>
<dbReference type="EMBL" id="JBFOLK010000002">
    <property type="protein sequence ID" value="KAL2531769.1"/>
    <property type="molecule type" value="Genomic_DNA"/>
</dbReference>
<sequence>MAPVEPEGVKERPECYEDDDDENLPFTNELKAIGGIGELPNAHYRTNTTGRGDPSNHINIYKTKLQGQSPVVKCLEFPYHAHIRRRRGEGKTVKSYFKFSNVINKIKTVTDEKALDALVTGLYMRTPFWRDVQNSQPKTYSQLVDLVQCVIRSEEMIENKEKAERERGDCYRRDGRRSLEPRFSRFLKKHSSGPRNSHYVRFNKTEVVPVPLPKAPRRLLYQQRHHPSSVVYTGPGYTTWNIAPDGRRPPPWHQDNGPRRNGGRNDRNRDPPRLNGPAEAPPIQKINTIIGGSYVGGHTMNSRQNYTKAAREEPVESWQVHGHRPKALLISFTEEDEVGIHYPHCDALVVRVIVAINGLG</sequence>
<feature type="compositionally biased region" description="Basic and acidic residues" evidence="1">
    <location>
        <begin position="263"/>
        <end position="272"/>
    </location>
</feature>
<organism evidence="2 3">
    <name type="scientific">Abeliophyllum distichum</name>
    <dbReference type="NCBI Taxonomy" id="126358"/>
    <lineage>
        <taxon>Eukaryota</taxon>
        <taxon>Viridiplantae</taxon>
        <taxon>Streptophyta</taxon>
        <taxon>Embryophyta</taxon>
        <taxon>Tracheophyta</taxon>
        <taxon>Spermatophyta</taxon>
        <taxon>Magnoliopsida</taxon>
        <taxon>eudicotyledons</taxon>
        <taxon>Gunneridae</taxon>
        <taxon>Pentapetalae</taxon>
        <taxon>asterids</taxon>
        <taxon>lamiids</taxon>
        <taxon>Lamiales</taxon>
        <taxon>Oleaceae</taxon>
        <taxon>Forsythieae</taxon>
        <taxon>Abeliophyllum</taxon>
    </lineage>
</organism>
<feature type="region of interest" description="Disordered" evidence="1">
    <location>
        <begin position="241"/>
        <end position="281"/>
    </location>
</feature>
<dbReference type="Proteomes" id="UP001604336">
    <property type="component" value="Unassembled WGS sequence"/>
</dbReference>
<comment type="caution">
    <text evidence="2">The sequence shown here is derived from an EMBL/GenBank/DDBJ whole genome shotgun (WGS) entry which is preliminary data.</text>
</comment>
<accession>A0ABD1V390</accession>
<evidence type="ECO:0000256" key="1">
    <source>
        <dbReference type="SAM" id="MobiDB-lite"/>
    </source>
</evidence>
<keyword evidence="3" id="KW-1185">Reference proteome</keyword>
<name>A0ABD1V390_9LAMI</name>
<proteinExistence type="predicted"/>
<feature type="region of interest" description="Disordered" evidence="1">
    <location>
        <begin position="1"/>
        <end position="21"/>
    </location>
</feature>
<reference evidence="3" key="1">
    <citation type="submission" date="2024-07" db="EMBL/GenBank/DDBJ databases">
        <title>Two chromosome-level genome assemblies of Korean endemic species Abeliophyllum distichum and Forsythia ovata (Oleaceae).</title>
        <authorList>
            <person name="Jang H."/>
        </authorList>
    </citation>
    <scope>NUCLEOTIDE SEQUENCE [LARGE SCALE GENOMIC DNA]</scope>
</reference>
<evidence type="ECO:0000313" key="3">
    <source>
        <dbReference type="Proteomes" id="UP001604336"/>
    </source>
</evidence>
<protein>
    <submittedName>
        <fullName evidence="2">Retrotrans gag domain-containing protein</fullName>
    </submittedName>
</protein>